<evidence type="ECO:0000256" key="3">
    <source>
        <dbReference type="ARBA" id="ARBA00023098"/>
    </source>
</evidence>
<keyword evidence="2 4" id="KW-0444">Lipid biosynthesis</keyword>
<feature type="domain" description="Thioester reductase (TE)" evidence="6">
    <location>
        <begin position="48"/>
        <end position="332"/>
    </location>
</feature>
<dbReference type="Gene3D" id="3.40.50.720">
    <property type="entry name" value="NAD(P)-binding Rossmann-like Domain"/>
    <property type="match status" value="1"/>
</dbReference>
<evidence type="ECO:0000259" key="5">
    <source>
        <dbReference type="Pfam" id="PF03015"/>
    </source>
</evidence>
<comment type="function">
    <text evidence="4">Catalyzes the reduction of fatty acyl-CoA to fatty alcohols.</text>
</comment>
<keyword evidence="3 4" id="KW-0443">Lipid metabolism</keyword>
<comment type="caution">
    <text evidence="7">The sequence shown here is derived from an EMBL/GenBank/DDBJ whole genome shotgun (WGS) entry which is preliminary data.</text>
</comment>
<evidence type="ECO:0000256" key="2">
    <source>
        <dbReference type="ARBA" id="ARBA00022516"/>
    </source>
</evidence>
<evidence type="ECO:0000256" key="4">
    <source>
        <dbReference type="RuleBase" id="RU363097"/>
    </source>
</evidence>
<dbReference type="InterPro" id="IPR036291">
    <property type="entry name" value="NAD(P)-bd_dom_sf"/>
</dbReference>
<evidence type="ECO:0000256" key="1">
    <source>
        <dbReference type="ARBA" id="ARBA00005928"/>
    </source>
</evidence>
<sequence>MENIDKRNSRFSRRCHPPPFEQAAVSDREEADAGIGILDFFAGKNIFITGATGLLGKVIVEKIIRSTSVGKIYLLIKAKDKEAAFNRLNCEIMNSELFTCLKEKYGKSFEEFVKAKVIAVVGDICHPNLGMDFESIESIRKDVNVIIHSAACTTFNERYDVLFETNVNASQRVMRFAKTCTKLHLFTHMSTAYVAEGEEGVVLEKPLNIGGLDVADEISLLLKSSPNNIDAPKFFKKLGQQRASLVGYSTIYQLSKAMGEMCLNETRGDVPLLIIRPACIESCHSEPLPGWIQGMRMLDPAIISYGKGLMPASYANPKVPLDIIPADFVANLTIAAIAKHGNRHTSQPVVYYASSSLDNPITFFDIFEYLYEYFKDMPLTENANISKAKIFDDFEEFSKCLREEIMRRNGAGEDRNMIRRCNAIAHYVEQMCKIYEFAGFLKSRFHTGNTQKLIRKMSREEKLNFEVDVKIINWKMYFHDIYIPGVLKYATQ</sequence>
<dbReference type="GO" id="GO:0006629">
    <property type="term" value="P:lipid metabolic process"/>
    <property type="evidence" value="ECO:0007669"/>
    <property type="project" value="UniProtKB-KW"/>
</dbReference>
<dbReference type="PANTHER" id="PTHR11011:SF45">
    <property type="entry name" value="FATTY ACYL-COA REDUCTASE CG8306-RELATED"/>
    <property type="match status" value="1"/>
</dbReference>
<dbReference type="InterPro" id="IPR033640">
    <property type="entry name" value="FAR_C"/>
</dbReference>
<name>A0ABD1I2D4_SALDI</name>
<dbReference type="Pfam" id="PF07993">
    <property type="entry name" value="NAD_binding_4"/>
    <property type="match status" value="1"/>
</dbReference>
<dbReference type="CDD" id="cd05236">
    <property type="entry name" value="FAR-N_SDR_e"/>
    <property type="match status" value="1"/>
</dbReference>
<keyword evidence="8" id="KW-1185">Reference proteome</keyword>
<keyword evidence="4" id="KW-0521">NADP</keyword>
<dbReference type="PANTHER" id="PTHR11011">
    <property type="entry name" value="MALE STERILITY PROTEIN 2-RELATED"/>
    <property type="match status" value="1"/>
</dbReference>
<accession>A0ABD1I2D4</accession>
<dbReference type="AlphaFoldDB" id="A0ABD1I2D4"/>
<dbReference type="EC" id="1.2.1.84" evidence="4"/>
<dbReference type="InterPro" id="IPR013120">
    <property type="entry name" value="FAR_NAD-bd"/>
</dbReference>
<dbReference type="Pfam" id="PF03015">
    <property type="entry name" value="Sterile"/>
    <property type="match status" value="1"/>
</dbReference>
<dbReference type="InterPro" id="IPR026055">
    <property type="entry name" value="FAR"/>
</dbReference>
<dbReference type="CDD" id="cd09071">
    <property type="entry name" value="FAR_C"/>
    <property type="match status" value="1"/>
</dbReference>
<dbReference type="SUPFAM" id="SSF51735">
    <property type="entry name" value="NAD(P)-binding Rossmann-fold domains"/>
    <property type="match status" value="1"/>
</dbReference>
<reference evidence="7 8" key="1">
    <citation type="submission" date="2024-06" db="EMBL/GenBank/DDBJ databases">
        <title>A chromosome level genome sequence of Diviner's sage (Salvia divinorum).</title>
        <authorList>
            <person name="Ford S.A."/>
            <person name="Ro D.-K."/>
            <person name="Ness R.W."/>
            <person name="Phillips M.A."/>
        </authorList>
    </citation>
    <scope>NUCLEOTIDE SEQUENCE [LARGE SCALE GENOMIC DNA]</scope>
    <source>
        <strain evidence="7">SAF-2024a</strain>
        <tissue evidence="7">Leaf</tissue>
    </source>
</reference>
<protein>
    <recommendedName>
        <fullName evidence="4">Fatty acyl-CoA reductase</fullName>
        <ecNumber evidence="4">1.2.1.84</ecNumber>
    </recommendedName>
</protein>
<keyword evidence="4 7" id="KW-0560">Oxidoreductase</keyword>
<evidence type="ECO:0000313" key="8">
    <source>
        <dbReference type="Proteomes" id="UP001567538"/>
    </source>
</evidence>
<comment type="catalytic activity">
    <reaction evidence="4">
        <text>a long-chain fatty acyl-CoA + 2 NADPH + 2 H(+) = a long-chain primary fatty alcohol + 2 NADP(+) + CoA</text>
        <dbReference type="Rhea" id="RHEA:52716"/>
        <dbReference type="ChEBI" id="CHEBI:15378"/>
        <dbReference type="ChEBI" id="CHEBI:57287"/>
        <dbReference type="ChEBI" id="CHEBI:57783"/>
        <dbReference type="ChEBI" id="CHEBI:58349"/>
        <dbReference type="ChEBI" id="CHEBI:77396"/>
        <dbReference type="ChEBI" id="CHEBI:83139"/>
        <dbReference type="EC" id="1.2.1.84"/>
    </reaction>
</comment>
<gene>
    <name evidence="7" type="ORF">AAHA92_04173</name>
</gene>
<dbReference type="EMBL" id="JBEAFC010000003">
    <property type="protein sequence ID" value="KAL1561476.1"/>
    <property type="molecule type" value="Genomic_DNA"/>
</dbReference>
<evidence type="ECO:0000259" key="6">
    <source>
        <dbReference type="Pfam" id="PF07993"/>
    </source>
</evidence>
<organism evidence="7 8">
    <name type="scientific">Salvia divinorum</name>
    <name type="common">Maria pastora</name>
    <name type="synonym">Diviner's sage</name>
    <dbReference type="NCBI Taxonomy" id="28513"/>
    <lineage>
        <taxon>Eukaryota</taxon>
        <taxon>Viridiplantae</taxon>
        <taxon>Streptophyta</taxon>
        <taxon>Embryophyta</taxon>
        <taxon>Tracheophyta</taxon>
        <taxon>Spermatophyta</taxon>
        <taxon>Magnoliopsida</taxon>
        <taxon>eudicotyledons</taxon>
        <taxon>Gunneridae</taxon>
        <taxon>Pentapetalae</taxon>
        <taxon>asterids</taxon>
        <taxon>lamiids</taxon>
        <taxon>Lamiales</taxon>
        <taxon>Lamiaceae</taxon>
        <taxon>Nepetoideae</taxon>
        <taxon>Mentheae</taxon>
        <taxon>Salviinae</taxon>
        <taxon>Salvia</taxon>
        <taxon>Salvia subgen. Calosphace</taxon>
    </lineage>
</organism>
<dbReference type="GO" id="GO:0102965">
    <property type="term" value="F:alcohol-forming long-chain fatty acyl-CoA reductase activity"/>
    <property type="evidence" value="ECO:0007669"/>
    <property type="project" value="UniProtKB-EC"/>
</dbReference>
<feature type="domain" description="Fatty acyl-CoA reductase C-terminal" evidence="5">
    <location>
        <begin position="420"/>
        <end position="490"/>
    </location>
</feature>
<comment type="similarity">
    <text evidence="1 4">Belongs to the fatty acyl-CoA reductase family.</text>
</comment>
<dbReference type="Proteomes" id="UP001567538">
    <property type="component" value="Unassembled WGS sequence"/>
</dbReference>
<proteinExistence type="inferred from homology"/>
<evidence type="ECO:0000313" key="7">
    <source>
        <dbReference type="EMBL" id="KAL1561476.1"/>
    </source>
</evidence>